<evidence type="ECO:0000256" key="2">
    <source>
        <dbReference type="ARBA" id="ARBA00022448"/>
    </source>
</evidence>
<feature type="transmembrane region" description="Helical" evidence="9">
    <location>
        <begin position="164"/>
        <end position="187"/>
    </location>
</feature>
<evidence type="ECO:0000313" key="10">
    <source>
        <dbReference type="EMBL" id="SIN86589.1"/>
    </source>
</evidence>
<dbReference type="STRING" id="1217970.SAMN05444002_1107"/>
<dbReference type="Pfam" id="PF04143">
    <property type="entry name" value="Sulf_transp"/>
    <property type="match status" value="1"/>
</dbReference>
<dbReference type="PANTHER" id="PTHR30574:SF1">
    <property type="entry name" value="SULPHUR TRANSPORT DOMAIN-CONTAINING PROTEIN"/>
    <property type="match status" value="1"/>
</dbReference>
<comment type="subcellular location">
    <subcellularLocation>
        <location evidence="1">Cell inner membrane</location>
        <topology evidence="1">Multi-pass membrane protein</topology>
    </subcellularLocation>
</comment>
<feature type="transmembrane region" description="Helical" evidence="9">
    <location>
        <begin position="123"/>
        <end position="144"/>
    </location>
</feature>
<dbReference type="Proteomes" id="UP000184932">
    <property type="component" value="Unassembled WGS sequence"/>
</dbReference>
<feature type="transmembrane region" description="Helical" evidence="9">
    <location>
        <begin position="319"/>
        <end position="339"/>
    </location>
</feature>
<comment type="similarity">
    <text evidence="8">Belongs to the TsuA/YedE (TC 9.B.102) family.</text>
</comment>
<evidence type="ECO:0000256" key="7">
    <source>
        <dbReference type="ARBA" id="ARBA00023136"/>
    </source>
</evidence>
<keyword evidence="7 9" id="KW-0472">Membrane</keyword>
<feature type="transmembrane region" description="Helical" evidence="9">
    <location>
        <begin position="90"/>
        <end position="111"/>
    </location>
</feature>
<dbReference type="EMBL" id="FSRL01000001">
    <property type="protein sequence ID" value="SIN86589.1"/>
    <property type="molecule type" value="Genomic_DNA"/>
</dbReference>
<dbReference type="AlphaFoldDB" id="A0A1N6EU36"/>
<protein>
    <submittedName>
        <fullName evidence="10">Sulphur transport</fullName>
    </submittedName>
</protein>
<gene>
    <name evidence="10" type="ORF">SAMN05444002_1107</name>
</gene>
<feature type="transmembrane region" description="Helical" evidence="9">
    <location>
        <begin position="15"/>
        <end position="32"/>
    </location>
</feature>
<name>A0A1N6EU36_9RHOB</name>
<keyword evidence="5 9" id="KW-0812">Transmembrane</keyword>
<keyword evidence="6 9" id="KW-1133">Transmembrane helix</keyword>
<evidence type="ECO:0000256" key="8">
    <source>
        <dbReference type="ARBA" id="ARBA00035655"/>
    </source>
</evidence>
<reference evidence="11" key="1">
    <citation type="submission" date="2016-11" db="EMBL/GenBank/DDBJ databases">
        <authorList>
            <person name="Varghese N."/>
            <person name="Submissions S."/>
        </authorList>
    </citation>
    <scope>NUCLEOTIDE SEQUENCE [LARGE SCALE GENOMIC DNA]</scope>
    <source>
        <strain evidence="11">DSM 29440</strain>
    </source>
</reference>
<dbReference type="OrthoDB" id="5342349at2"/>
<feature type="transmembrane region" description="Helical" evidence="9">
    <location>
        <begin position="238"/>
        <end position="271"/>
    </location>
</feature>
<keyword evidence="4" id="KW-0997">Cell inner membrane</keyword>
<keyword evidence="2" id="KW-0813">Transport</keyword>
<feature type="transmembrane region" description="Helical" evidence="9">
    <location>
        <begin position="292"/>
        <end position="313"/>
    </location>
</feature>
<evidence type="ECO:0000256" key="5">
    <source>
        <dbReference type="ARBA" id="ARBA00022692"/>
    </source>
</evidence>
<dbReference type="RefSeq" id="WP_074255213.1">
    <property type="nucleotide sequence ID" value="NZ_FSRL01000001.1"/>
</dbReference>
<dbReference type="InterPro" id="IPR007272">
    <property type="entry name" value="Sulf_transp_TsuA/YedE"/>
</dbReference>
<dbReference type="PANTHER" id="PTHR30574">
    <property type="entry name" value="INNER MEMBRANE PROTEIN YEDE"/>
    <property type="match status" value="1"/>
</dbReference>
<feature type="transmembrane region" description="Helical" evidence="9">
    <location>
        <begin position="194"/>
        <end position="218"/>
    </location>
</feature>
<evidence type="ECO:0000256" key="6">
    <source>
        <dbReference type="ARBA" id="ARBA00022989"/>
    </source>
</evidence>
<evidence type="ECO:0000313" key="11">
    <source>
        <dbReference type="Proteomes" id="UP000184932"/>
    </source>
</evidence>
<keyword evidence="11" id="KW-1185">Reference proteome</keyword>
<organism evidence="10 11">
    <name type="scientific">Vannielia litorea</name>
    <dbReference type="NCBI Taxonomy" id="1217970"/>
    <lineage>
        <taxon>Bacteria</taxon>
        <taxon>Pseudomonadati</taxon>
        <taxon>Pseudomonadota</taxon>
        <taxon>Alphaproteobacteria</taxon>
        <taxon>Rhodobacterales</taxon>
        <taxon>Paracoccaceae</taxon>
        <taxon>Vannielia</taxon>
    </lineage>
</organism>
<proteinExistence type="inferred from homology"/>
<feature type="transmembrane region" description="Helical" evidence="9">
    <location>
        <begin position="53"/>
        <end position="78"/>
    </location>
</feature>
<evidence type="ECO:0000256" key="3">
    <source>
        <dbReference type="ARBA" id="ARBA00022475"/>
    </source>
</evidence>
<dbReference type="GO" id="GO:0005886">
    <property type="term" value="C:plasma membrane"/>
    <property type="evidence" value="ECO:0007669"/>
    <property type="project" value="UniProtKB-SubCell"/>
</dbReference>
<accession>A0A1N6EU36</accession>
<evidence type="ECO:0000256" key="4">
    <source>
        <dbReference type="ARBA" id="ARBA00022519"/>
    </source>
</evidence>
<evidence type="ECO:0000256" key="9">
    <source>
        <dbReference type="SAM" id="Phobius"/>
    </source>
</evidence>
<sequence>MFETLGFEDTTAREVAVWFALALGIAFGFLGQRSRFCFRRAVAGEATERRSAAGVWLTGLAVAILGTQALVSLGFVSFEEHRYLAADLPWLAIVLGGLAFGAGMVLTRGCISRLTVLTGTGNLRALTVLAIFAVVAHATLKGVLAPVRTALGSVTAPLGEASSLAALPGGAWVWTGLVAAAALLFAARSGARPATLAMGALIGALVPLAWVGTGYVLYDEFDPIALESLSFTLPSSETLFWAIASSSIPAGFGVGLVGGVLAGALVAALIFRDFQWQSFETPRQTGRYLAGAVLMGMGGVLAGGCTVGAGLAGTSSLGVSAFLALASIAAGGVLTSRLLGEASAASSGSAGPLATPAE</sequence>
<keyword evidence="3" id="KW-1003">Cell membrane</keyword>
<evidence type="ECO:0000256" key="1">
    <source>
        <dbReference type="ARBA" id="ARBA00004429"/>
    </source>
</evidence>